<accession>A0ABU2NAW1</accession>
<dbReference type="CDD" id="cd06261">
    <property type="entry name" value="TM_PBP2"/>
    <property type="match status" value="1"/>
</dbReference>
<feature type="transmembrane region" description="Helical" evidence="7">
    <location>
        <begin position="133"/>
        <end position="157"/>
    </location>
</feature>
<proteinExistence type="inferred from homology"/>
<keyword evidence="6 7" id="KW-0472">Membrane</keyword>
<dbReference type="Gene3D" id="1.10.3720.10">
    <property type="entry name" value="MetI-like"/>
    <property type="match status" value="1"/>
</dbReference>
<organism evidence="9 10">
    <name type="scientific">Pseudonocardia charpentierae</name>
    <dbReference type="NCBI Taxonomy" id="3075545"/>
    <lineage>
        <taxon>Bacteria</taxon>
        <taxon>Bacillati</taxon>
        <taxon>Actinomycetota</taxon>
        <taxon>Actinomycetes</taxon>
        <taxon>Pseudonocardiales</taxon>
        <taxon>Pseudonocardiaceae</taxon>
        <taxon>Pseudonocardia</taxon>
    </lineage>
</organism>
<evidence type="ECO:0000259" key="8">
    <source>
        <dbReference type="PROSITE" id="PS50928"/>
    </source>
</evidence>
<dbReference type="PROSITE" id="PS50928">
    <property type="entry name" value="ABC_TM1"/>
    <property type="match status" value="1"/>
</dbReference>
<evidence type="ECO:0000313" key="10">
    <source>
        <dbReference type="Proteomes" id="UP001183202"/>
    </source>
</evidence>
<comment type="subcellular location">
    <subcellularLocation>
        <location evidence="1 7">Cell membrane</location>
        <topology evidence="1 7">Multi-pass membrane protein</topology>
    </subcellularLocation>
</comment>
<feature type="domain" description="ABC transmembrane type-1" evidence="8">
    <location>
        <begin position="94"/>
        <end position="313"/>
    </location>
</feature>
<dbReference type="Proteomes" id="UP001183202">
    <property type="component" value="Unassembled WGS sequence"/>
</dbReference>
<keyword evidence="2 7" id="KW-0813">Transport</keyword>
<evidence type="ECO:0000256" key="2">
    <source>
        <dbReference type="ARBA" id="ARBA00022448"/>
    </source>
</evidence>
<comment type="similarity">
    <text evidence="7">Belongs to the binding-protein-dependent transport system permease family.</text>
</comment>
<dbReference type="RefSeq" id="WP_311557245.1">
    <property type="nucleotide sequence ID" value="NZ_JAVREJ010000011.1"/>
</dbReference>
<reference evidence="10" key="1">
    <citation type="submission" date="2023-07" db="EMBL/GenBank/DDBJ databases">
        <title>30 novel species of actinomycetes from the DSMZ collection.</title>
        <authorList>
            <person name="Nouioui I."/>
        </authorList>
    </citation>
    <scope>NUCLEOTIDE SEQUENCE [LARGE SCALE GENOMIC DNA]</scope>
    <source>
        <strain evidence="10">DSM 45834</strain>
    </source>
</reference>
<keyword evidence="3" id="KW-1003">Cell membrane</keyword>
<name>A0ABU2NAW1_9PSEU</name>
<feature type="transmembrane region" description="Helical" evidence="7">
    <location>
        <begin position="6"/>
        <end position="27"/>
    </location>
</feature>
<evidence type="ECO:0000256" key="3">
    <source>
        <dbReference type="ARBA" id="ARBA00022475"/>
    </source>
</evidence>
<comment type="caution">
    <text evidence="9">The sequence shown here is derived from an EMBL/GenBank/DDBJ whole genome shotgun (WGS) entry which is preliminary data.</text>
</comment>
<keyword evidence="10" id="KW-1185">Reference proteome</keyword>
<gene>
    <name evidence="9" type="ORF">RM445_16325</name>
</gene>
<protein>
    <submittedName>
        <fullName evidence="9">ABC transporter permease</fullName>
    </submittedName>
</protein>
<dbReference type="InterPro" id="IPR035906">
    <property type="entry name" value="MetI-like_sf"/>
</dbReference>
<dbReference type="PANTHER" id="PTHR30465:SF0">
    <property type="entry name" value="OLIGOPEPTIDE TRANSPORT SYSTEM PERMEASE PROTEIN APPB"/>
    <property type="match status" value="1"/>
</dbReference>
<evidence type="ECO:0000256" key="4">
    <source>
        <dbReference type="ARBA" id="ARBA00022692"/>
    </source>
</evidence>
<feature type="transmembrane region" description="Helical" evidence="7">
    <location>
        <begin position="190"/>
        <end position="208"/>
    </location>
</feature>
<evidence type="ECO:0000256" key="7">
    <source>
        <dbReference type="RuleBase" id="RU363032"/>
    </source>
</evidence>
<evidence type="ECO:0000313" key="9">
    <source>
        <dbReference type="EMBL" id="MDT0351097.1"/>
    </source>
</evidence>
<feature type="transmembrane region" description="Helical" evidence="7">
    <location>
        <begin position="245"/>
        <end position="272"/>
    </location>
</feature>
<dbReference type="InterPro" id="IPR000515">
    <property type="entry name" value="MetI-like"/>
</dbReference>
<dbReference type="SUPFAM" id="SSF161098">
    <property type="entry name" value="MetI-like"/>
    <property type="match status" value="1"/>
</dbReference>
<keyword evidence="4 7" id="KW-0812">Transmembrane</keyword>
<evidence type="ECO:0000256" key="1">
    <source>
        <dbReference type="ARBA" id="ARBA00004651"/>
    </source>
</evidence>
<dbReference type="Pfam" id="PF00528">
    <property type="entry name" value="BPD_transp_1"/>
    <property type="match status" value="1"/>
</dbReference>
<sequence>MARRIVSWLLMIVVATNLTYFLANWFLDPRANYLQLRPPRSPEQIDRALAQYDLSPDTPLLVRWWNWISNIVLHWNWGYSPVGEAVNDQIAFRIGVSAQLVLLSTILSAVIGIALAVYTAARQYRLADRFTQTLSIITLNIPVPVAALAVVLLAIGVNRSLDSTLLFVAGSQSPTVSGFWPLVLDRLRHLALPTVALTVINYAGYHLLQRSLLLDNINADYVRMARAKGLTRSAAIRRHGLRTSLIPVATSIAFTVPALFTGAVLTETIFAWEGMGRYFVTTISKNDVHGAVAVAAFGALMTAVGAILADLAVVALDPRVRVSGA</sequence>
<dbReference type="EMBL" id="JAVREJ010000011">
    <property type="protein sequence ID" value="MDT0351097.1"/>
    <property type="molecule type" value="Genomic_DNA"/>
</dbReference>
<feature type="transmembrane region" description="Helical" evidence="7">
    <location>
        <begin position="100"/>
        <end position="121"/>
    </location>
</feature>
<evidence type="ECO:0000256" key="6">
    <source>
        <dbReference type="ARBA" id="ARBA00023136"/>
    </source>
</evidence>
<keyword evidence="5 7" id="KW-1133">Transmembrane helix</keyword>
<feature type="transmembrane region" description="Helical" evidence="7">
    <location>
        <begin position="292"/>
        <end position="316"/>
    </location>
</feature>
<dbReference type="PANTHER" id="PTHR30465">
    <property type="entry name" value="INNER MEMBRANE ABC TRANSPORTER"/>
    <property type="match status" value="1"/>
</dbReference>
<evidence type="ECO:0000256" key="5">
    <source>
        <dbReference type="ARBA" id="ARBA00022989"/>
    </source>
</evidence>